<evidence type="ECO:0008006" key="7">
    <source>
        <dbReference type="Google" id="ProtNLM"/>
    </source>
</evidence>
<dbReference type="Pfam" id="PF09136">
    <property type="entry name" value="Glucodextran_B"/>
    <property type="match status" value="1"/>
</dbReference>
<dbReference type="CDD" id="cd00063">
    <property type="entry name" value="FN3"/>
    <property type="match status" value="1"/>
</dbReference>
<evidence type="ECO:0000259" key="2">
    <source>
        <dbReference type="PROSITE" id="PS50022"/>
    </source>
</evidence>
<accession>A0A2N1PQM6</accession>
<evidence type="ECO:0000313" key="6">
    <source>
        <dbReference type="Proteomes" id="UP000233256"/>
    </source>
</evidence>
<dbReference type="SUPFAM" id="SSF50939">
    <property type="entry name" value="Sialidases"/>
    <property type="match status" value="1"/>
</dbReference>
<dbReference type="SUPFAM" id="SSF49265">
    <property type="entry name" value="Fibronectin type III"/>
    <property type="match status" value="1"/>
</dbReference>
<dbReference type="PROSITE" id="PS50853">
    <property type="entry name" value="FN3"/>
    <property type="match status" value="1"/>
</dbReference>
<dbReference type="InterPro" id="IPR008979">
    <property type="entry name" value="Galactose-bd-like_sf"/>
</dbReference>
<comment type="caution">
    <text evidence="5">The sequence shown here is derived from an EMBL/GenBank/DDBJ whole genome shotgun (WGS) entry which is preliminary data.</text>
</comment>
<dbReference type="InterPro" id="IPR003961">
    <property type="entry name" value="FN3_dom"/>
</dbReference>
<dbReference type="PROSITE" id="PS51257">
    <property type="entry name" value="PROKAR_LIPOPROTEIN"/>
    <property type="match status" value="1"/>
</dbReference>
<feature type="domain" description="Fibronectin type-III" evidence="3">
    <location>
        <begin position="432"/>
        <end position="526"/>
    </location>
</feature>
<dbReference type="SMART" id="SM00060">
    <property type="entry name" value="FN3"/>
    <property type="match status" value="1"/>
</dbReference>
<protein>
    <recommendedName>
        <fullName evidence="7">Fibronectin type-III domain-containing protein</fullName>
    </recommendedName>
</protein>
<name>A0A2N1PQM6_9BACT</name>
<dbReference type="InterPro" id="IPR036116">
    <property type="entry name" value="FN3_sf"/>
</dbReference>
<dbReference type="InterPro" id="IPR036278">
    <property type="entry name" value="Sialidase_sf"/>
</dbReference>
<proteinExistence type="predicted"/>
<dbReference type="Proteomes" id="UP000233256">
    <property type="component" value="Unassembled WGS sequence"/>
</dbReference>
<dbReference type="Pfam" id="PF00041">
    <property type="entry name" value="fn3"/>
    <property type="match status" value="1"/>
</dbReference>
<evidence type="ECO:0000259" key="4">
    <source>
        <dbReference type="PROSITE" id="PS51762"/>
    </source>
</evidence>
<dbReference type="PROSITE" id="PS50022">
    <property type="entry name" value="FA58C_3"/>
    <property type="match status" value="1"/>
</dbReference>
<feature type="region of interest" description="Disordered" evidence="1">
    <location>
        <begin position="1956"/>
        <end position="1976"/>
    </location>
</feature>
<dbReference type="Gene3D" id="2.60.120.260">
    <property type="entry name" value="Galactose-binding domain-like"/>
    <property type="match status" value="4"/>
</dbReference>
<feature type="domain" description="F5/8 type C" evidence="2">
    <location>
        <begin position="1601"/>
        <end position="1753"/>
    </location>
</feature>
<gene>
    <name evidence="5" type="ORF">CVV64_09795</name>
</gene>
<reference evidence="5 6" key="1">
    <citation type="journal article" date="2017" name="ISME J.">
        <title>Potential for microbial H2 and metal transformations associated with novel bacteria and archaea in deep terrestrial subsurface sediments.</title>
        <authorList>
            <person name="Hernsdorf A.W."/>
            <person name="Amano Y."/>
            <person name="Miyakawa K."/>
            <person name="Ise K."/>
            <person name="Suzuki Y."/>
            <person name="Anantharaman K."/>
            <person name="Probst A."/>
            <person name="Burstein D."/>
            <person name="Thomas B.C."/>
            <person name="Banfield J.F."/>
        </authorList>
    </citation>
    <scope>NUCLEOTIDE SEQUENCE [LARGE SCALE GENOMIC DNA]</scope>
    <source>
        <strain evidence="5">HGW-Wallbacteria-1</strain>
    </source>
</reference>
<evidence type="ECO:0000313" key="5">
    <source>
        <dbReference type="EMBL" id="PKK90640.1"/>
    </source>
</evidence>
<dbReference type="GO" id="GO:0004553">
    <property type="term" value="F:hydrolase activity, hydrolyzing O-glycosyl compounds"/>
    <property type="evidence" value="ECO:0007669"/>
    <property type="project" value="InterPro"/>
</dbReference>
<evidence type="ECO:0000256" key="1">
    <source>
        <dbReference type="SAM" id="MobiDB-lite"/>
    </source>
</evidence>
<organism evidence="5 6">
    <name type="scientific">Candidatus Wallbacteria bacterium HGW-Wallbacteria-1</name>
    <dbReference type="NCBI Taxonomy" id="2013854"/>
    <lineage>
        <taxon>Bacteria</taxon>
        <taxon>Candidatus Walliibacteriota</taxon>
    </lineage>
</organism>
<dbReference type="PROSITE" id="PS51762">
    <property type="entry name" value="GH16_2"/>
    <property type="match status" value="1"/>
</dbReference>
<dbReference type="GO" id="GO:0005975">
    <property type="term" value="P:carbohydrate metabolic process"/>
    <property type="evidence" value="ECO:0007669"/>
    <property type="project" value="InterPro"/>
</dbReference>
<dbReference type="CDD" id="cd15482">
    <property type="entry name" value="Sialidase_non-viral"/>
    <property type="match status" value="1"/>
</dbReference>
<dbReference type="InterPro" id="IPR013783">
    <property type="entry name" value="Ig-like_fold"/>
</dbReference>
<dbReference type="InterPro" id="IPR011050">
    <property type="entry name" value="Pectin_lyase_fold/virulence"/>
</dbReference>
<dbReference type="EMBL" id="PGXC01000005">
    <property type="protein sequence ID" value="PKK90640.1"/>
    <property type="molecule type" value="Genomic_DNA"/>
</dbReference>
<feature type="domain" description="GH16" evidence="4">
    <location>
        <begin position="994"/>
        <end position="1219"/>
    </location>
</feature>
<dbReference type="SUPFAM" id="SSF49785">
    <property type="entry name" value="Galactose-binding domain-like"/>
    <property type="match status" value="3"/>
</dbReference>
<dbReference type="InterPro" id="IPR000757">
    <property type="entry name" value="Beta-glucanase-like"/>
</dbReference>
<evidence type="ECO:0000259" key="3">
    <source>
        <dbReference type="PROSITE" id="PS50853"/>
    </source>
</evidence>
<dbReference type="SUPFAM" id="SSF51126">
    <property type="entry name" value="Pectin lyase-like"/>
    <property type="match status" value="1"/>
</dbReference>
<dbReference type="Gene3D" id="2.120.10.10">
    <property type="match status" value="2"/>
</dbReference>
<sequence length="2245" mass="243277">MKDINSKFTYTRSAVLMLLMIFISCFPALSIEVSGTLSGVTLFKVEENPIIFTGDTVIAEGATVTFQAGTLVKFRKVNQAGDTPTPAVDIVIRGTINVEGTKDFPVRFTSEEASPASGDWGTIVFEDKASDASLIQWATFEYGDVQVKCEASNPRFEYCTFRYAKTGSVELFDSNALFLWCTFKDNKNPPSPLTDPYGLTTDGTVAFSPMIKGCLFEGNKIGLMVRGSNKATVFHNQFQSNVTAMKVDGGLALPEIKGNNFISNTTVVEAINSANVNATFNYWSGNTANSSGTGTVTASYPLAYRIDRTFKVTAIAFKDSAYSNDITTSSVDSTIYTQINGTGDDTTNRNACVVKLTTTTTDTTGIYLPLTETAANTNIFRSSTASIRDASTQASFRIGAVNAETLTVTSMTDPTRKYSLTVGQATPPPPVTITQPQPDDIGETSLILKWSRYNGGSFASYKIYMSKTANVTIDNYLKATVTDVNTVQTTLNSLSPGMTYYVKIFVFTTAGTSSGSNEITFTTDPASGDDKTPPGAPVITEPAQAAITVNTTPYKIKGTCDPADTNQILVNMSTTGVTYTSGQPAWEASVSLKEGVNVIDVTARDTALNESAPDTITITLDTMPPKIPVITDPNSGNNYITGTKNITLKGTVSTDTQLVFVNGSTLEVSYTAGATTFSRNMVLSEGINTIYVTARDAAKNESLPATIVITLDSQPPTDPKFTSPNQGRDFITSKSPITLSGVCDPSSSAIYVNGTGAGVTYTPGVGTFIFQTQLTEGLNTFTLTARDQIGNDSAPSVINIFYYSQVPRKWFDARKLSTHLADETRPFAIGYDNDLHVAWHEMRDGNEEIIYTRALDTSTTWDAEQRLTTATGKSTDPCLAASSGMVFITWTDNRDGNDEIYFKSSLDNGANWARDIRVTSNSARSYTPSMCVNAQTIHLVWVDGRTGDHELFYTASTDLGATWRTPIQVTGTAGNSSTPRLVSHGNILYLLWADDRFGYPQLYTRRSEDQGFNWSPEVRVTSVNAVSQTPDIVVDDNGVHVVWADNRTSGDMEIYYMRSPDRGDTWGGEQRITSSTGVSAIPRIAADGISLYVVWQDNASGSNEIMFARSGNVGDTWQTPEAVTATGKNSKNPCVTRNTMGAHIFWWDTTDDTNDEFGKIYTRDWATFAPPVVVNELQFTDTAQVEIWNRGLYSVQMEGWTFTTGGLVYTFPDYFLSPESSAVLHEGAGANDDDDLYTNLAIPWTLTSGGSCSLADATAAPFDFVRWGGDTTSPPGGTNWAGENPANPAAGKNLGRDFSSTDTDFGRDWTAQTPSLHAANYDTGNNAKLALTEAKSSVSAWPGFWETKLIDGSKVHNNEFAVKNSGAQVIITLDIGAETIINRMVICNDGQYGAKGVTVEFVSERNPDLWLPLLIDDSLDVTADQVNTDTFTFEDVTARKVRAIFTSFNDPAWFQMAEIELWGRSVSGASINLPMQSASSTPTAWPGYGPETLTDTLMEYNGDFAVKNSGAPVAIVMDLGSNSLVEKITHYNDGAYGSPSVVIRYALDGSPDTWNTAGNFTGLNLTASTANRNDLLMTAAFTGRYIKLEYNEFGSSGWFQLNEIQVWGKAGASAETLLTVADITSSVVPFPGYGTDKLKNGLKVYNSEFAAKNSSAQVQITLDLSDDATISKIVHYNDGAYGAKSTVVEYATNTAATTWNSIGTFASLSLNAGQVNRNEFNFNSVTGRYIRFTYNDFGEATWFQLSEIEVFGTGGSAPALVKRPITAGASSVVPYVGYGVDQLYDGARVFNGDFAVRNSGGQVLLELDMGSDQKFAKILHVNDGQFGANSVQVEYSTAAAPSVWKAIGTYSGLRLTANQPNQDTFTFTEVTGRKIRLIYTQYADPTYFQLNEIEVWGANSAAPLLPLFMSSAGQSGSEAFLTAIKTNAEASAEILCMGTAASGSVASHKKTVQSWQNGQTGVSAEDQGNSDPENASSQFTLPENFRIIFIGYDQLPVSPSSELKVTLFNLETVKNLNDLREIAKSNIIILSEGFHHFPSGLNLYGLMETLVSNGRIIVLDRENTVQAASFEKMGKGFLISRKLSFPKISDETDYPAETLAVTILAPLEKSMEMQSLNELWNEKAFAGSANPVQSSEFWNRVSWITMVPAAFETTALQGILPTISDGTINRLIQYEGLNPDQRLELACELANLAFKMGEAAEDSERKINAQNGVMNTNLKSWIPENAIELLNQAVEILIVEPAGRY</sequence>
<dbReference type="InterPro" id="IPR000421">
    <property type="entry name" value="FA58C"/>
</dbReference>
<dbReference type="Gene3D" id="2.60.40.10">
    <property type="entry name" value="Immunoglobulins"/>
    <property type="match status" value="4"/>
</dbReference>